<sequence length="165" mass="18879" precursor="true">MKKWLCVFGLSIVCFMPPGAHAFNKIAVVNVSTIFQKLPQRVEIAKKLEKEFEGRATELQSMERDLQINMQRLQNGSATMQSSERLSLENALIAQRENFSTKAQAFEQENRYRQTEERNKILKQIEEVVKNIAIKEGYNIVIDANAVAYAVKSNDITDDVLKQVK</sequence>
<dbReference type="GO" id="GO:0051082">
    <property type="term" value="F:unfolded protein binding"/>
    <property type="evidence" value="ECO:0007669"/>
    <property type="project" value="InterPro"/>
</dbReference>
<evidence type="ECO:0000256" key="3">
    <source>
        <dbReference type="PIRNR" id="PIRNR002094"/>
    </source>
</evidence>
<dbReference type="EMBL" id="CP003547">
    <property type="protein sequence ID" value="AFP85794.1"/>
    <property type="molecule type" value="Genomic_DNA"/>
</dbReference>
<feature type="signal peptide" evidence="4">
    <location>
        <begin position="1"/>
        <end position="22"/>
    </location>
</feature>
<dbReference type="GO" id="GO:0050821">
    <property type="term" value="P:protein stabilization"/>
    <property type="evidence" value="ECO:0007669"/>
    <property type="project" value="TreeGrafter"/>
</dbReference>
<keyword evidence="6" id="KW-1185">Reference proteome</keyword>
<name>J3Z5Z7_9ENTR</name>
<evidence type="ECO:0000313" key="5">
    <source>
        <dbReference type="EMBL" id="AFP85794.1"/>
    </source>
</evidence>
<keyword evidence="2 4" id="KW-0732">Signal</keyword>
<dbReference type="PIRSF" id="PIRSF002094">
    <property type="entry name" value="OMP26_Skp"/>
    <property type="match status" value="1"/>
</dbReference>
<evidence type="ECO:0000256" key="2">
    <source>
        <dbReference type="ARBA" id="ARBA00022729"/>
    </source>
</evidence>
<evidence type="ECO:0000256" key="4">
    <source>
        <dbReference type="SAM" id="SignalP"/>
    </source>
</evidence>
<organism evidence="5 6">
    <name type="scientific">secondary endosymbiont of Heteropsylla cubana</name>
    <dbReference type="NCBI Taxonomy" id="134287"/>
    <lineage>
        <taxon>Bacteria</taxon>
        <taxon>Pseudomonadati</taxon>
        <taxon>Pseudomonadota</taxon>
        <taxon>Gammaproteobacteria</taxon>
        <taxon>Enterobacterales</taxon>
        <taxon>Enterobacteriaceae</taxon>
        <taxon>aphid secondary symbionts</taxon>
    </lineage>
</organism>
<dbReference type="PANTHER" id="PTHR35089">
    <property type="entry name" value="CHAPERONE PROTEIN SKP"/>
    <property type="match status" value="1"/>
</dbReference>
<reference evidence="5 6" key="1">
    <citation type="journal article" date="2012" name="Mol. Biol. Evol.">
        <title>Genome reduction and co-evolution between the primary and secondary bacterial symbionts of psyllids.</title>
        <authorList>
            <person name="Sloan D.B."/>
            <person name="Moran N.A."/>
        </authorList>
    </citation>
    <scope>NUCLEOTIDE SEQUENCE [LARGE SCALE GENOMIC DNA]</scope>
    <source>
        <strain evidence="5">Hcub_S</strain>
    </source>
</reference>
<gene>
    <name evidence="5" type="ORF">A35E_00505</name>
</gene>
<evidence type="ECO:0000256" key="1">
    <source>
        <dbReference type="ARBA" id="ARBA00018026"/>
    </source>
</evidence>
<protein>
    <recommendedName>
        <fullName evidence="1">Chaperone protein Skp</fullName>
    </recommendedName>
</protein>
<dbReference type="Pfam" id="PF03938">
    <property type="entry name" value="OmpH"/>
    <property type="match status" value="1"/>
</dbReference>
<dbReference type="STRING" id="134287.A35E_00505"/>
<dbReference type="AlphaFoldDB" id="J3Z5Z7"/>
<feature type="chain" id="PRO_5003778207" description="Chaperone protein Skp" evidence="4">
    <location>
        <begin position="23"/>
        <end position="165"/>
    </location>
</feature>
<dbReference type="SMART" id="SM00935">
    <property type="entry name" value="OmpH"/>
    <property type="match status" value="1"/>
</dbReference>
<dbReference type="SUPFAM" id="SSF111384">
    <property type="entry name" value="OmpH-like"/>
    <property type="match status" value="1"/>
</dbReference>
<dbReference type="KEGG" id="sehc:A35E_00505"/>
<proteinExistence type="inferred from homology"/>
<dbReference type="Gene3D" id="3.30.910.20">
    <property type="entry name" value="Skp domain"/>
    <property type="match status" value="1"/>
</dbReference>
<comment type="similarity">
    <text evidence="3">Belongs to the skp family.</text>
</comment>
<dbReference type="GO" id="GO:0005829">
    <property type="term" value="C:cytosol"/>
    <property type="evidence" value="ECO:0007669"/>
    <property type="project" value="TreeGrafter"/>
</dbReference>
<accession>J3Z5Z7</accession>
<evidence type="ECO:0000313" key="6">
    <source>
        <dbReference type="Proteomes" id="UP000003937"/>
    </source>
</evidence>
<dbReference type="HOGENOM" id="CLU_101388_2_0_6"/>
<dbReference type="InterPro" id="IPR024930">
    <property type="entry name" value="Skp_dom_sf"/>
</dbReference>
<dbReference type="Proteomes" id="UP000003937">
    <property type="component" value="Chromosome"/>
</dbReference>
<dbReference type="InterPro" id="IPR005632">
    <property type="entry name" value="Chaperone_Skp"/>
</dbReference>
<dbReference type="PANTHER" id="PTHR35089:SF1">
    <property type="entry name" value="CHAPERONE PROTEIN SKP"/>
    <property type="match status" value="1"/>
</dbReference>
<dbReference type="RefSeq" id="WP_014889091.1">
    <property type="nucleotide sequence ID" value="NC_018420.1"/>
</dbReference>